<accession>A0AAU6WQC6</accession>
<dbReference type="AlphaFoldDB" id="A0AAU6WQC6"/>
<protein>
    <submittedName>
        <fullName evidence="3">T9SS type A sorting domain-containing protein</fullName>
    </submittedName>
</protein>
<dbReference type="Proteomes" id="UP001463665">
    <property type="component" value="Chromosome"/>
</dbReference>
<dbReference type="SUPFAM" id="SSF82171">
    <property type="entry name" value="DPP6 N-terminal domain-like"/>
    <property type="match status" value="1"/>
</dbReference>
<sequence length="687" mass="72827">MFKNLYNAVQKIGVSLGLLTIAANYSYAQQWENVGGISTVSTGGTSFNNLAISPSGKYFLSYYDVTAAKGSVQKFDGSSWSYVGGSPGITNSYATYNSLSLAPNGNIYYTNQGTGLEVREFNGTAWSQLPSPTTSTVNYQASAVSPSNVLFTYATHNSGTVQRFVNGAWEQVGNSGFSGGAAFAEMVIGSNNKVYTCNVASGVKVYENTTTATASDNWTLVGGSIVDAASSSEQYNSDLAIDENNNLYVAYVSNSANGQKLNVKKFNGTVWVQVGNANFSSGRVQHVAIAVTSTGTPYVVASRWENDDFSKNTVYKLDAATQTWSAFGGSFISDGQAVYNDLAYDKTNNYLVLAYSQSGTRVKRISLTPACNNTDPGNNTGDLGCVRFNYRGQQVSYTTVRAADGKVWLQQNLGSTQTATSFDDTNAYGDLFQWGRWDDGHQLRNSATTAAPSANSPDGLAGTNAFVVGSSSSSWWATNATSDGWNADSSSSVTSVKGADPCKAVGQGWRLPTSAEWVTLVGAEGINNPATAYASSLKLPAGGYRSNTTGAFTFVGQRGYFWSSDTANSGGKFLYVGSSIVTPASGGPRGQGESVRCMKDFSALATSDIGLAVKPLQVYPNPTNGILNIKSDSSIEAVHITNAVGQKVEAQFSGNQINMQGMPKGMYMIEIKLKGQQQAISKKVIKN</sequence>
<dbReference type="RefSeq" id="WP_345766751.1">
    <property type="nucleotide sequence ID" value="NZ_CP154834.1"/>
</dbReference>
<gene>
    <name evidence="3" type="ORF">AAFP95_01485</name>
</gene>
<evidence type="ECO:0000259" key="2">
    <source>
        <dbReference type="Pfam" id="PF18962"/>
    </source>
</evidence>
<keyword evidence="1" id="KW-0732">Signal</keyword>
<name>A0AAU6WQC6_9FLAO</name>
<feature type="domain" description="Secretion system C-terminal sorting" evidence="2">
    <location>
        <begin position="618"/>
        <end position="685"/>
    </location>
</feature>
<dbReference type="NCBIfam" id="TIGR04183">
    <property type="entry name" value="Por_Secre_tail"/>
    <property type="match status" value="1"/>
</dbReference>
<evidence type="ECO:0000256" key="1">
    <source>
        <dbReference type="ARBA" id="ARBA00022729"/>
    </source>
</evidence>
<organism evidence="3 4">
    <name type="scientific">Chryseobacterium endophyticum</name>
    <dbReference type="NCBI Taxonomy" id="1854762"/>
    <lineage>
        <taxon>Bacteria</taxon>
        <taxon>Pseudomonadati</taxon>
        <taxon>Bacteroidota</taxon>
        <taxon>Flavobacteriia</taxon>
        <taxon>Flavobacteriales</taxon>
        <taxon>Weeksellaceae</taxon>
        <taxon>Chryseobacterium group</taxon>
        <taxon>Chryseobacterium</taxon>
    </lineage>
</organism>
<evidence type="ECO:0000313" key="3">
    <source>
        <dbReference type="EMBL" id="XAO74759.1"/>
    </source>
</evidence>
<dbReference type="Pfam" id="PF18962">
    <property type="entry name" value="Por_Secre_tail"/>
    <property type="match status" value="1"/>
</dbReference>
<dbReference type="EMBL" id="CP154834">
    <property type="protein sequence ID" value="XAO74759.1"/>
    <property type="molecule type" value="Genomic_DNA"/>
</dbReference>
<reference evidence="3 4" key="1">
    <citation type="submission" date="2024-04" db="EMBL/GenBank/DDBJ databases">
        <title>Genome sequencing and assembly of rice foliar adapted Chryseobacterium endophyticum OsEnb-ALM-A6.</title>
        <authorList>
            <person name="Kumar S."/>
            <person name="Javed M."/>
            <person name="Chouhan V."/>
            <person name="Charishma K."/>
            <person name="Patel A."/>
            <person name="Kumar M."/>
            <person name="Sahu K.P."/>
            <person name="Kumar A."/>
        </authorList>
    </citation>
    <scope>NUCLEOTIDE SEQUENCE [LARGE SCALE GENOMIC DNA]</scope>
    <source>
        <strain evidence="3 4">OsEnb-ALM-A6</strain>
    </source>
</reference>
<evidence type="ECO:0000313" key="4">
    <source>
        <dbReference type="Proteomes" id="UP001463665"/>
    </source>
</evidence>
<keyword evidence="4" id="KW-1185">Reference proteome</keyword>
<dbReference type="InterPro" id="IPR026444">
    <property type="entry name" value="Secre_tail"/>
</dbReference>
<proteinExistence type="predicted"/>